<evidence type="ECO:0000313" key="4">
    <source>
        <dbReference type="Proteomes" id="UP000070700"/>
    </source>
</evidence>
<keyword evidence="2" id="KW-0812">Transmembrane</keyword>
<evidence type="ECO:0000256" key="1">
    <source>
        <dbReference type="SAM" id="MobiDB-lite"/>
    </source>
</evidence>
<dbReference type="InParanoid" id="A0A132B599"/>
<dbReference type="KEGG" id="psco:LY89DRAFT_691671"/>
<dbReference type="Proteomes" id="UP000070700">
    <property type="component" value="Unassembled WGS sequence"/>
</dbReference>
<dbReference type="RefSeq" id="XP_018061943.1">
    <property type="nucleotide sequence ID" value="XM_018216382.1"/>
</dbReference>
<keyword evidence="2" id="KW-1133">Transmembrane helix</keyword>
<keyword evidence="2" id="KW-0472">Membrane</keyword>
<dbReference type="EMBL" id="KQ947439">
    <property type="protein sequence ID" value="KUJ07588.1"/>
    <property type="molecule type" value="Genomic_DNA"/>
</dbReference>
<dbReference type="AlphaFoldDB" id="A0A132B599"/>
<feature type="compositionally biased region" description="Basic and acidic residues" evidence="1">
    <location>
        <begin position="166"/>
        <end position="181"/>
    </location>
</feature>
<gene>
    <name evidence="3" type="ORF">LY89DRAFT_691671</name>
</gene>
<protein>
    <submittedName>
        <fullName evidence="3">Uncharacterized protein</fullName>
    </submittedName>
</protein>
<dbReference type="GeneID" id="28826108"/>
<evidence type="ECO:0000313" key="3">
    <source>
        <dbReference type="EMBL" id="KUJ07588.1"/>
    </source>
</evidence>
<feature type="region of interest" description="Disordered" evidence="1">
    <location>
        <begin position="160"/>
        <end position="181"/>
    </location>
</feature>
<feature type="transmembrane region" description="Helical" evidence="2">
    <location>
        <begin position="57"/>
        <end position="84"/>
    </location>
</feature>
<organism evidence="3 4">
    <name type="scientific">Mollisia scopiformis</name>
    <name type="common">Conifer needle endophyte fungus</name>
    <name type="synonym">Phialocephala scopiformis</name>
    <dbReference type="NCBI Taxonomy" id="149040"/>
    <lineage>
        <taxon>Eukaryota</taxon>
        <taxon>Fungi</taxon>
        <taxon>Dikarya</taxon>
        <taxon>Ascomycota</taxon>
        <taxon>Pezizomycotina</taxon>
        <taxon>Leotiomycetes</taxon>
        <taxon>Helotiales</taxon>
        <taxon>Mollisiaceae</taxon>
        <taxon>Mollisia</taxon>
    </lineage>
</organism>
<reference evidence="3 4" key="1">
    <citation type="submission" date="2015-10" db="EMBL/GenBank/DDBJ databases">
        <title>Full genome of DAOMC 229536 Phialocephala scopiformis, a fungal endophyte of spruce producing the potent anti-insectan compound rugulosin.</title>
        <authorList>
            <consortium name="DOE Joint Genome Institute"/>
            <person name="Walker A.K."/>
            <person name="Frasz S.L."/>
            <person name="Seifert K.A."/>
            <person name="Miller J.D."/>
            <person name="Mondo S.J."/>
            <person name="Labutti K."/>
            <person name="Lipzen A."/>
            <person name="Dockter R."/>
            <person name="Kennedy M."/>
            <person name="Grigoriev I.V."/>
            <person name="Spatafora J.W."/>
        </authorList>
    </citation>
    <scope>NUCLEOTIDE SEQUENCE [LARGE SCALE GENOMIC DNA]</scope>
    <source>
        <strain evidence="3 4">CBS 120377</strain>
    </source>
</reference>
<sequence>MDASTTMLAHSPATTGTLMATSAAVSNNLTVGQIIFHEFINIHERFRLPEFWNDMGIIFTFFLGCAILLYLIGISITFILMVLFPRAFGTYEPFQTELISDEALMNQVYGGPMYVDPEVERILQRVRERRARRKEGMPPGQHVGDIPLREFTKSQLKEQTFTGQNHHNEDGEEGLHSLRLE</sequence>
<evidence type="ECO:0000256" key="2">
    <source>
        <dbReference type="SAM" id="Phobius"/>
    </source>
</evidence>
<accession>A0A132B599</accession>
<keyword evidence="4" id="KW-1185">Reference proteome</keyword>
<proteinExistence type="predicted"/>
<name>A0A132B599_MOLSC</name>